<evidence type="ECO:0000313" key="2">
    <source>
        <dbReference type="EMBL" id="MDQ7246105.1"/>
    </source>
</evidence>
<feature type="compositionally biased region" description="Basic and acidic residues" evidence="1">
    <location>
        <begin position="33"/>
        <end position="45"/>
    </location>
</feature>
<dbReference type="RefSeq" id="WP_379953476.1">
    <property type="nucleotide sequence ID" value="NZ_JAUYVI010000001.1"/>
</dbReference>
<gene>
    <name evidence="2" type="ORF">Q8A70_00435</name>
</gene>
<sequence length="59" mass="6852">MAEIVNLNKLRKAKSRAEDESRAQANRIKYGRTKAEKENDRRAAERSAQLHQGKKLEEE</sequence>
<name>A0ABU0YFY4_9PROT</name>
<evidence type="ECO:0000313" key="3">
    <source>
        <dbReference type="Proteomes" id="UP001230156"/>
    </source>
</evidence>
<feature type="region of interest" description="Disordered" evidence="1">
    <location>
        <begin position="1"/>
        <end position="59"/>
    </location>
</feature>
<organism evidence="2 3">
    <name type="scientific">Dongia sedimenti</name>
    <dbReference type="NCBI Taxonomy" id="3064282"/>
    <lineage>
        <taxon>Bacteria</taxon>
        <taxon>Pseudomonadati</taxon>
        <taxon>Pseudomonadota</taxon>
        <taxon>Alphaproteobacteria</taxon>
        <taxon>Rhodospirillales</taxon>
        <taxon>Dongiaceae</taxon>
        <taxon>Dongia</taxon>
    </lineage>
</organism>
<accession>A0ABU0YFY4</accession>
<evidence type="ECO:0000256" key="1">
    <source>
        <dbReference type="SAM" id="MobiDB-lite"/>
    </source>
</evidence>
<dbReference type="EMBL" id="JAUYVI010000001">
    <property type="protein sequence ID" value="MDQ7246105.1"/>
    <property type="molecule type" value="Genomic_DNA"/>
</dbReference>
<comment type="caution">
    <text evidence="2">The sequence shown here is derived from an EMBL/GenBank/DDBJ whole genome shotgun (WGS) entry which is preliminary data.</text>
</comment>
<dbReference type="Proteomes" id="UP001230156">
    <property type="component" value="Unassembled WGS sequence"/>
</dbReference>
<protein>
    <submittedName>
        <fullName evidence="2">DUF4169 family protein</fullName>
    </submittedName>
</protein>
<reference evidence="3" key="1">
    <citation type="submission" date="2023-08" db="EMBL/GenBank/DDBJ databases">
        <title>Rhodospirillaceae gen. nov., a novel taxon isolated from the Yangtze River Yuezi River estuary sludge.</title>
        <authorList>
            <person name="Ruan L."/>
        </authorList>
    </citation>
    <scope>NUCLEOTIDE SEQUENCE [LARGE SCALE GENOMIC DNA]</scope>
    <source>
        <strain evidence="3">R-7</strain>
    </source>
</reference>
<proteinExistence type="predicted"/>
<dbReference type="InterPro" id="IPR025227">
    <property type="entry name" value="DUF4169"/>
</dbReference>
<dbReference type="Pfam" id="PF13770">
    <property type="entry name" value="DUF4169"/>
    <property type="match status" value="1"/>
</dbReference>
<keyword evidence="3" id="KW-1185">Reference proteome</keyword>